<dbReference type="InterPro" id="IPR005025">
    <property type="entry name" value="FMN_Rdtase-like_dom"/>
</dbReference>
<dbReference type="GO" id="GO:0010181">
    <property type="term" value="F:FMN binding"/>
    <property type="evidence" value="ECO:0007669"/>
    <property type="project" value="InterPro"/>
</dbReference>
<dbReference type="Pfam" id="PF03358">
    <property type="entry name" value="FMN_red"/>
    <property type="match status" value="1"/>
</dbReference>
<dbReference type="EMBL" id="KQ964607">
    <property type="protein sequence ID" value="KXN67897.1"/>
    <property type="molecule type" value="Genomic_DNA"/>
</dbReference>
<dbReference type="NCBIfam" id="TIGR01755">
    <property type="entry name" value="flav_wrbA"/>
    <property type="match status" value="1"/>
</dbReference>
<reference evidence="3 4" key="1">
    <citation type="journal article" date="2015" name="Genome Biol. Evol.">
        <title>Phylogenomic analyses indicate that early fungi evolved digesting cell walls of algal ancestors of land plants.</title>
        <authorList>
            <person name="Chang Y."/>
            <person name="Wang S."/>
            <person name="Sekimoto S."/>
            <person name="Aerts A.L."/>
            <person name="Choi C."/>
            <person name="Clum A."/>
            <person name="LaButti K.M."/>
            <person name="Lindquist E.A."/>
            <person name="Yee Ngan C."/>
            <person name="Ohm R.A."/>
            <person name="Salamov A.A."/>
            <person name="Grigoriev I.V."/>
            <person name="Spatafora J.W."/>
            <person name="Berbee M.L."/>
        </authorList>
    </citation>
    <scope>NUCLEOTIDE SEQUENCE [LARGE SCALE GENOMIC DNA]</scope>
    <source>
        <strain evidence="3 4">NRRL 28638</strain>
    </source>
</reference>
<dbReference type="AlphaFoldDB" id="A0A137NYQ2"/>
<dbReference type="GO" id="GO:0003955">
    <property type="term" value="F:NAD(P)H dehydrogenase (quinone) activity"/>
    <property type="evidence" value="ECO:0007669"/>
    <property type="project" value="InterPro"/>
</dbReference>
<keyword evidence="4" id="KW-1185">Reference proteome</keyword>
<evidence type="ECO:0000313" key="4">
    <source>
        <dbReference type="Proteomes" id="UP000070444"/>
    </source>
</evidence>
<evidence type="ECO:0000313" key="3">
    <source>
        <dbReference type="EMBL" id="KXN67897.1"/>
    </source>
</evidence>
<evidence type="ECO:0000259" key="2">
    <source>
        <dbReference type="PROSITE" id="PS50902"/>
    </source>
</evidence>
<evidence type="ECO:0000256" key="1">
    <source>
        <dbReference type="ARBA" id="ARBA00006961"/>
    </source>
</evidence>
<accession>A0A137NYQ2</accession>
<sequence>MVNNRATKIAIPYYTTYGHIYQLAKAIKEGVEKVPNVEVTLYRIPETLPKVVLEKMHAAPPSEDPEITGEILAQVDGFLIGYPTRFGSFPAQVKTFIDSTGGLWASKALYGKFAGTFVSSGSQHGGQETTHLALINWLAHNAISYVPLGYASQYSGEEHEILGGSPYGASTIVGSAGARQPSDKELEIARVQGETFAKLVSTYVKGTEP</sequence>
<dbReference type="PANTHER" id="PTHR30546">
    <property type="entry name" value="FLAVODOXIN-RELATED PROTEIN WRBA-RELATED"/>
    <property type="match status" value="1"/>
</dbReference>
<dbReference type="InterPro" id="IPR029039">
    <property type="entry name" value="Flavoprotein-like_sf"/>
</dbReference>
<proteinExistence type="inferred from homology"/>
<dbReference type="PANTHER" id="PTHR30546:SF23">
    <property type="entry name" value="FLAVOPROTEIN-LIKE PROTEIN YCP4-RELATED"/>
    <property type="match status" value="1"/>
</dbReference>
<protein>
    <submittedName>
        <fullName evidence="3">Flavo protein WrbA</fullName>
    </submittedName>
</protein>
<dbReference type="Proteomes" id="UP000070444">
    <property type="component" value="Unassembled WGS sequence"/>
</dbReference>
<dbReference type="STRING" id="796925.A0A137NYQ2"/>
<dbReference type="FunFam" id="3.40.50.360:FF:000001">
    <property type="entry name" value="NAD(P)H dehydrogenase (Quinone) FQR1-like"/>
    <property type="match status" value="1"/>
</dbReference>
<dbReference type="PROSITE" id="PS50902">
    <property type="entry name" value="FLAVODOXIN_LIKE"/>
    <property type="match status" value="1"/>
</dbReference>
<dbReference type="NCBIfam" id="NF002999">
    <property type="entry name" value="PRK03767.1"/>
    <property type="match status" value="1"/>
</dbReference>
<gene>
    <name evidence="3" type="ORF">CONCODRAFT_167013</name>
</gene>
<dbReference type="OrthoDB" id="504689at2759"/>
<dbReference type="OMA" id="MSTTPYI"/>
<dbReference type="SUPFAM" id="SSF52218">
    <property type="entry name" value="Flavoproteins"/>
    <property type="match status" value="1"/>
</dbReference>
<dbReference type="InterPro" id="IPR010089">
    <property type="entry name" value="Flavoprotein_WrbA-like"/>
</dbReference>
<name>A0A137NYQ2_CONC2</name>
<dbReference type="Gene3D" id="3.40.50.360">
    <property type="match status" value="1"/>
</dbReference>
<organism evidence="3 4">
    <name type="scientific">Conidiobolus coronatus (strain ATCC 28846 / CBS 209.66 / NRRL 28638)</name>
    <name type="common">Delacroixia coronata</name>
    <dbReference type="NCBI Taxonomy" id="796925"/>
    <lineage>
        <taxon>Eukaryota</taxon>
        <taxon>Fungi</taxon>
        <taxon>Fungi incertae sedis</taxon>
        <taxon>Zoopagomycota</taxon>
        <taxon>Entomophthoromycotina</taxon>
        <taxon>Entomophthoromycetes</taxon>
        <taxon>Entomophthorales</taxon>
        <taxon>Ancylistaceae</taxon>
        <taxon>Conidiobolus</taxon>
    </lineage>
</organism>
<dbReference type="GO" id="GO:0016020">
    <property type="term" value="C:membrane"/>
    <property type="evidence" value="ECO:0007669"/>
    <property type="project" value="TreeGrafter"/>
</dbReference>
<comment type="similarity">
    <text evidence="1">Belongs to the WrbA family.</text>
</comment>
<dbReference type="InterPro" id="IPR008254">
    <property type="entry name" value="Flavodoxin/NO_synth"/>
</dbReference>
<feature type="domain" description="Flavodoxin-like" evidence="2">
    <location>
        <begin position="9"/>
        <end position="196"/>
    </location>
</feature>